<protein>
    <submittedName>
        <fullName evidence="2">Uncharacterized protein</fullName>
    </submittedName>
</protein>
<gene>
    <name evidence="2" type="ORF">BSTOLATCC_MIC42031</name>
</gene>
<keyword evidence="1" id="KW-0812">Transmembrane</keyword>
<sequence length="244" mass="28621">MKLISSIFGLTLKGWFLIGSSFVALSGLVVYLYKPPKAKTLTLEVLPEETLIDLLHLIRKQYSKYYKKNQLHARKQRRRLLRGSDEYFKYVKECFGVLNKLLDDAIDEVLSEKAIKRDIYEDSMRLLKHEVSISEAVQDIKRIVNKGPVSLDLTPDKLYEILSFYRSRLDSEPPTQNPYSLPLTLTLIEDDVYDEYKIEIEEIERAFDMHYNYLSDFDSLMQMIAQAKLVDEVEDIEIPILRER</sequence>
<evidence type="ECO:0000313" key="3">
    <source>
        <dbReference type="Proteomes" id="UP001162131"/>
    </source>
</evidence>
<keyword evidence="3" id="KW-1185">Reference proteome</keyword>
<organism evidence="2 3">
    <name type="scientific">Blepharisma stoltei</name>
    <dbReference type="NCBI Taxonomy" id="1481888"/>
    <lineage>
        <taxon>Eukaryota</taxon>
        <taxon>Sar</taxon>
        <taxon>Alveolata</taxon>
        <taxon>Ciliophora</taxon>
        <taxon>Postciliodesmatophora</taxon>
        <taxon>Heterotrichea</taxon>
        <taxon>Heterotrichida</taxon>
        <taxon>Blepharismidae</taxon>
        <taxon>Blepharisma</taxon>
    </lineage>
</organism>
<accession>A0AAU9JNT0</accession>
<keyword evidence="1" id="KW-1133">Transmembrane helix</keyword>
<dbReference type="EMBL" id="CAJZBQ010000041">
    <property type="protein sequence ID" value="CAG9326764.1"/>
    <property type="molecule type" value="Genomic_DNA"/>
</dbReference>
<evidence type="ECO:0000256" key="1">
    <source>
        <dbReference type="SAM" id="Phobius"/>
    </source>
</evidence>
<dbReference type="AlphaFoldDB" id="A0AAU9JNT0"/>
<proteinExistence type="predicted"/>
<keyword evidence="1" id="KW-0472">Membrane</keyword>
<evidence type="ECO:0000313" key="2">
    <source>
        <dbReference type="EMBL" id="CAG9326764.1"/>
    </source>
</evidence>
<comment type="caution">
    <text evidence="2">The sequence shown here is derived from an EMBL/GenBank/DDBJ whole genome shotgun (WGS) entry which is preliminary data.</text>
</comment>
<dbReference type="Proteomes" id="UP001162131">
    <property type="component" value="Unassembled WGS sequence"/>
</dbReference>
<feature type="transmembrane region" description="Helical" evidence="1">
    <location>
        <begin position="12"/>
        <end position="33"/>
    </location>
</feature>
<reference evidence="2" key="1">
    <citation type="submission" date="2021-09" db="EMBL/GenBank/DDBJ databases">
        <authorList>
            <consortium name="AG Swart"/>
            <person name="Singh M."/>
            <person name="Singh A."/>
            <person name="Seah K."/>
            <person name="Emmerich C."/>
        </authorList>
    </citation>
    <scope>NUCLEOTIDE SEQUENCE</scope>
    <source>
        <strain evidence="2">ATCC30299</strain>
    </source>
</reference>
<name>A0AAU9JNT0_9CILI</name>